<reference evidence="2 3" key="1">
    <citation type="submission" date="2024-12" db="EMBL/GenBank/DDBJ databases">
        <authorList>
            <person name="Lee Y."/>
        </authorList>
    </citation>
    <scope>NUCLEOTIDE SEQUENCE [LARGE SCALE GENOMIC DNA]</scope>
    <source>
        <strain evidence="2 3">03SUJ4</strain>
    </source>
</reference>
<keyword evidence="1" id="KW-0732">Signal</keyword>
<comment type="caution">
    <text evidence="2">The sequence shown here is derived from an EMBL/GenBank/DDBJ whole genome shotgun (WGS) entry which is preliminary data.</text>
</comment>
<evidence type="ECO:0000313" key="2">
    <source>
        <dbReference type="EMBL" id="MFN2974647.1"/>
    </source>
</evidence>
<accession>A0ABW9KHT1</accession>
<feature type="signal peptide" evidence="1">
    <location>
        <begin position="1"/>
        <end position="18"/>
    </location>
</feature>
<protein>
    <submittedName>
        <fullName evidence="2">Uncharacterized protein</fullName>
    </submittedName>
</protein>
<proteinExistence type="predicted"/>
<feature type="chain" id="PRO_5045341949" evidence="1">
    <location>
        <begin position="19"/>
        <end position="178"/>
    </location>
</feature>
<name>A0ABW9KHT1_9BACT</name>
<dbReference type="EMBL" id="JBJYXY010000001">
    <property type="protein sequence ID" value="MFN2974647.1"/>
    <property type="molecule type" value="Genomic_DNA"/>
</dbReference>
<organism evidence="2 3">
    <name type="scientific">Terriglobus aquaticus</name>
    <dbReference type="NCBI Taxonomy" id="940139"/>
    <lineage>
        <taxon>Bacteria</taxon>
        <taxon>Pseudomonadati</taxon>
        <taxon>Acidobacteriota</taxon>
        <taxon>Terriglobia</taxon>
        <taxon>Terriglobales</taxon>
        <taxon>Acidobacteriaceae</taxon>
        <taxon>Terriglobus</taxon>
    </lineage>
</organism>
<gene>
    <name evidence="2" type="ORF">ACK2TP_02610</name>
</gene>
<dbReference type="RefSeq" id="WP_263413793.1">
    <property type="nucleotide sequence ID" value="NZ_BAABBH010000001.1"/>
</dbReference>
<dbReference type="PROSITE" id="PS51257">
    <property type="entry name" value="PROKAR_LIPOPROTEIN"/>
    <property type="match status" value="1"/>
</dbReference>
<evidence type="ECO:0000313" key="3">
    <source>
        <dbReference type="Proteomes" id="UP001634747"/>
    </source>
</evidence>
<dbReference type="Proteomes" id="UP001634747">
    <property type="component" value="Unassembled WGS sequence"/>
</dbReference>
<sequence>MRLLAFSLLSLPLCVTLAGCKSTPADVAAANLERSHQVDRARQDLQQIPPPSKALYLNVQRLEDWHNPSLTVQEKMISIHVTEPDANPSDLGKGTMLRPEAARQQVLNVDAKDLPQALNAIPKEAWPYGRVVAIEEARDAPASARPQLRRNIESALDTLTSIGVVADEWSENRPVGNR</sequence>
<keyword evidence="3" id="KW-1185">Reference proteome</keyword>
<evidence type="ECO:0000256" key="1">
    <source>
        <dbReference type="SAM" id="SignalP"/>
    </source>
</evidence>